<gene>
    <name evidence="1" type="ordered locus">CD630_09340</name>
</gene>
<dbReference type="PATRIC" id="fig|272563.8.peg.978"/>
<accession>Q18AC8</accession>
<dbReference type="KEGG" id="cdf:CD630_09340"/>
<dbReference type="EMBL" id="AM180355">
    <property type="protein sequence ID" value="CAJ67769.1"/>
    <property type="molecule type" value="Genomic_DNA"/>
</dbReference>
<dbReference type="EnsemblBacteria" id="CAJ67769">
    <property type="protein sequence ID" value="CAJ67769"/>
    <property type="gene ID" value="CD630_09340"/>
</dbReference>
<name>Q18AC8_CLOD6</name>
<reference evidence="1 2" key="1">
    <citation type="journal article" date="2006" name="Nat. Genet.">
        <title>The multidrug-resistant human pathogen Clostridium difficile has a highly mobile, mosaic genome.</title>
        <authorList>
            <person name="Sebaihia M."/>
            <person name="Wren B.W."/>
            <person name="Mullany P."/>
            <person name="Fairweather N.F."/>
            <person name="Minton N."/>
            <person name="Stabler R."/>
            <person name="Thomson N.R."/>
            <person name="Roberts A.P."/>
            <person name="Cerdeno-Tarraga A.M."/>
            <person name="Wang H."/>
            <person name="Holden M.T.G."/>
            <person name="Wright A."/>
            <person name="Churcher C."/>
            <person name="Quail M.A."/>
            <person name="Baker S."/>
            <person name="Bason N."/>
            <person name="Brooks K."/>
            <person name="Chillingworth T."/>
            <person name="Cronin A."/>
            <person name="Davis P."/>
            <person name="Dowd L."/>
            <person name="Fraser A."/>
            <person name="Feltwell T."/>
            <person name="Hance Z."/>
            <person name="Holroyd S."/>
            <person name="Jagels K."/>
            <person name="Moule S."/>
            <person name="Mungall K."/>
            <person name="Price C."/>
            <person name="Rabbinowitsch R."/>
            <person name="Sharp S."/>
            <person name="Simmonds M."/>
            <person name="Steven K."/>
            <person name="Unwin L."/>
            <person name="Whithead S."/>
            <person name="Dupuy B."/>
            <person name="Dougan G."/>
            <person name="Barrell B.and.Parkhill.J."/>
        </authorList>
    </citation>
    <scope>NUCLEOTIDE SEQUENCE [LARGE SCALE GENOMIC DNA]</scope>
    <source>
        <strain evidence="1 2">630</strain>
    </source>
</reference>
<organism evidence="1 2">
    <name type="scientific">Clostridioides difficile (strain 630)</name>
    <name type="common">Peptoclostridium difficile</name>
    <dbReference type="NCBI Taxonomy" id="272563"/>
    <lineage>
        <taxon>Bacteria</taxon>
        <taxon>Bacillati</taxon>
        <taxon>Bacillota</taxon>
        <taxon>Clostridia</taxon>
        <taxon>Peptostreptococcales</taxon>
        <taxon>Peptostreptococcaceae</taxon>
        <taxon>Clostridioides</taxon>
    </lineage>
</organism>
<dbReference type="AlphaFoldDB" id="Q18AC8"/>
<evidence type="ECO:0000313" key="2">
    <source>
        <dbReference type="Proteomes" id="UP000001978"/>
    </source>
</evidence>
<dbReference type="STRING" id="272563.CD630_09340"/>
<proteinExistence type="predicted"/>
<protein>
    <submittedName>
        <fullName evidence="1">Phage protein</fullName>
    </submittedName>
</protein>
<dbReference type="Proteomes" id="UP000001978">
    <property type="component" value="Chromosome"/>
</dbReference>
<dbReference type="BioCyc" id="PDIF272563:G12WB-1045-MONOMER"/>
<dbReference type="OrthoDB" id="9773571at2"/>
<evidence type="ECO:0000313" key="1">
    <source>
        <dbReference type="EMBL" id="CAJ67769.1"/>
    </source>
</evidence>
<sequence length="82" mass="9685">MFLMNTLIYKYIVNEHRDEADELDRDYGEFKIFNGGKCFSGCGRNFYTLAKFKKMIVTCPHCGKKYQIKLFKNGKVNMRVVE</sequence>